<dbReference type="InterPro" id="IPR011990">
    <property type="entry name" value="TPR-like_helical_dom_sf"/>
</dbReference>
<dbReference type="InterPro" id="IPR019734">
    <property type="entry name" value="TPR_rpt"/>
</dbReference>
<organism evidence="2 3">
    <name type="scientific">Cucumis sativus</name>
    <name type="common">Cucumber</name>
    <dbReference type="NCBI Taxonomy" id="3659"/>
    <lineage>
        <taxon>Eukaryota</taxon>
        <taxon>Viridiplantae</taxon>
        <taxon>Streptophyta</taxon>
        <taxon>Embryophyta</taxon>
        <taxon>Tracheophyta</taxon>
        <taxon>Spermatophyta</taxon>
        <taxon>Magnoliopsida</taxon>
        <taxon>eudicotyledons</taxon>
        <taxon>Gunneridae</taxon>
        <taxon>Pentapetalae</taxon>
        <taxon>rosids</taxon>
        <taxon>fabids</taxon>
        <taxon>Cucurbitales</taxon>
        <taxon>Cucurbitaceae</taxon>
        <taxon>Benincaseae</taxon>
        <taxon>Cucumis</taxon>
    </lineage>
</organism>
<dbReference type="PROSITE" id="PS50005">
    <property type="entry name" value="TPR"/>
    <property type="match status" value="1"/>
</dbReference>
<reference evidence="2 3" key="4">
    <citation type="journal article" date="2011" name="BMC Genomics">
        <title>RNA-Seq improves annotation of protein-coding genes in the cucumber genome.</title>
        <authorList>
            <person name="Li Z."/>
            <person name="Zhang Z."/>
            <person name="Yan P."/>
            <person name="Huang S."/>
            <person name="Fei Z."/>
            <person name="Lin K."/>
        </authorList>
    </citation>
    <scope>NUCLEOTIDE SEQUENCE [LARGE SCALE GENOMIC DNA]</scope>
    <source>
        <strain evidence="3">cv. 9930</strain>
    </source>
</reference>
<dbReference type="AlphaFoldDB" id="A0A0A0LA19"/>
<proteinExistence type="predicted"/>
<gene>
    <name evidence="2" type="ORF">Csa_3G187310</name>
</gene>
<dbReference type="SMART" id="SM00028">
    <property type="entry name" value="TPR"/>
    <property type="match status" value="2"/>
</dbReference>
<keyword evidence="3" id="KW-1185">Reference proteome</keyword>
<protein>
    <submittedName>
        <fullName evidence="2">Uncharacterized protein</fullName>
    </submittedName>
</protein>
<dbReference type="Gene3D" id="1.25.40.10">
    <property type="entry name" value="Tetratricopeptide repeat domain"/>
    <property type="match status" value="1"/>
</dbReference>
<dbReference type="Proteomes" id="UP000029981">
    <property type="component" value="Chromosome 3"/>
</dbReference>
<dbReference type="PANTHER" id="PTHR47689">
    <property type="entry name" value="TETRATRICOPEPTIDE REPEAT (TPR)-LIKE SUPERFAMILY PROTEIN"/>
    <property type="match status" value="1"/>
</dbReference>
<dbReference type="SUPFAM" id="SSF48452">
    <property type="entry name" value="TPR-like"/>
    <property type="match status" value="1"/>
</dbReference>
<dbReference type="PANTHER" id="PTHR47689:SF2">
    <property type="entry name" value="TETRATRICOPEPTIDE REPEAT (TPR)-LIKE SUPERFAMILY PROTEIN"/>
    <property type="match status" value="1"/>
</dbReference>
<accession>A0A0A0LA19</accession>
<reference evidence="2 3" key="2">
    <citation type="journal article" date="2009" name="PLoS ONE">
        <title>An integrated genetic and cytogenetic map of the cucumber genome.</title>
        <authorList>
            <person name="Ren Y."/>
            <person name="Zhang Z."/>
            <person name="Liu J."/>
            <person name="Staub J.E."/>
            <person name="Han Y."/>
            <person name="Cheng Z."/>
            <person name="Li X."/>
            <person name="Lu J."/>
            <person name="Miao H."/>
            <person name="Kang H."/>
            <person name="Xie B."/>
            <person name="Gu X."/>
            <person name="Wang X."/>
            <person name="Du Y."/>
            <person name="Jin W."/>
            <person name="Huang S."/>
        </authorList>
    </citation>
    <scope>NUCLEOTIDE SEQUENCE [LARGE SCALE GENOMIC DNA]</scope>
    <source>
        <strain evidence="3">cv. 9930</strain>
    </source>
</reference>
<keyword evidence="1" id="KW-0802">TPR repeat</keyword>
<dbReference type="Gramene" id="KGN57457">
    <property type="protein sequence ID" value="KGN57457"/>
    <property type="gene ID" value="Csa_3G187310"/>
</dbReference>
<evidence type="ECO:0000313" key="3">
    <source>
        <dbReference type="Proteomes" id="UP000029981"/>
    </source>
</evidence>
<dbReference type="Pfam" id="PF13424">
    <property type="entry name" value="TPR_12"/>
    <property type="match status" value="1"/>
</dbReference>
<dbReference type="STRING" id="3659.A0A0A0LA19"/>
<sequence length="265" mass="29799">MYTRQAASKWLKRLSFRSTAFHHTSGAPNFPNVSIFSSRCNGKSSSRKNSNGYHDGYLNDFPWVLLSGPASAIILGINSNPVLAEEASFKPSSENGIEDGETVGLRKVEDGSVVSNLHTSKWRVFTDTARDLFLQGRLEDAEKYFISAIQEAKEGFGERDPHVASAFNNLAELYRVMKTFDKAEPMYLEAIKILEESYGTEDIRVVKMEGRVSALEEKMEEIDDNQSWLDSKVEARFKEANGRFVVVNEQMSLVLSHLDVLMIVD</sequence>
<reference evidence="2 3" key="1">
    <citation type="journal article" date="2009" name="Nat. Genet.">
        <title>The genome of the cucumber, Cucumis sativus L.</title>
        <authorList>
            <person name="Huang S."/>
            <person name="Li R."/>
            <person name="Zhang Z."/>
            <person name="Li L."/>
            <person name="Gu X."/>
            <person name="Fan W."/>
            <person name="Lucas W.J."/>
            <person name="Wang X."/>
            <person name="Xie B."/>
            <person name="Ni P."/>
            <person name="Ren Y."/>
            <person name="Zhu H."/>
            <person name="Li J."/>
            <person name="Lin K."/>
            <person name="Jin W."/>
            <person name="Fei Z."/>
            <person name="Li G."/>
            <person name="Staub J."/>
            <person name="Kilian A."/>
            <person name="van der Vossen E.A."/>
            <person name="Wu Y."/>
            <person name="Guo J."/>
            <person name="He J."/>
            <person name="Jia Z."/>
            <person name="Ren Y."/>
            <person name="Tian G."/>
            <person name="Lu Y."/>
            <person name="Ruan J."/>
            <person name="Qian W."/>
            <person name="Wang M."/>
            <person name="Huang Q."/>
            <person name="Li B."/>
            <person name="Xuan Z."/>
            <person name="Cao J."/>
            <person name="Asan"/>
            <person name="Wu Z."/>
            <person name="Zhang J."/>
            <person name="Cai Q."/>
            <person name="Bai Y."/>
            <person name="Zhao B."/>
            <person name="Han Y."/>
            <person name="Li Y."/>
            <person name="Li X."/>
            <person name="Wang S."/>
            <person name="Shi Q."/>
            <person name="Liu S."/>
            <person name="Cho W.K."/>
            <person name="Kim J.Y."/>
            <person name="Xu Y."/>
            <person name="Heller-Uszynska K."/>
            <person name="Miao H."/>
            <person name="Cheng Z."/>
            <person name="Zhang S."/>
            <person name="Wu J."/>
            <person name="Yang Y."/>
            <person name="Kang H."/>
            <person name="Li M."/>
            <person name="Liang H."/>
            <person name="Ren X."/>
            <person name="Shi Z."/>
            <person name="Wen M."/>
            <person name="Jian M."/>
            <person name="Yang H."/>
            <person name="Zhang G."/>
            <person name="Yang Z."/>
            <person name="Chen R."/>
            <person name="Liu S."/>
            <person name="Li J."/>
            <person name="Ma L."/>
            <person name="Liu H."/>
            <person name="Zhou Y."/>
            <person name="Zhao J."/>
            <person name="Fang X."/>
            <person name="Li G."/>
            <person name="Fang L."/>
            <person name="Li Y."/>
            <person name="Liu D."/>
            <person name="Zheng H."/>
            <person name="Zhang Y."/>
            <person name="Qin N."/>
            <person name="Li Z."/>
            <person name="Yang G."/>
            <person name="Yang S."/>
            <person name="Bolund L."/>
            <person name="Kristiansen K."/>
            <person name="Zheng H."/>
            <person name="Li S."/>
            <person name="Zhang X."/>
            <person name="Yang H."/>
            <person name="Wang J."/>
            <person name="Sun R."/>
            <person name="Zhang B."/>
            <person name="Jiang S."/>
            <person name="Wang J."/>
            <person name="Du Y."/>
            <person name="Li S."/>
        </authorList>
    </citation>
    <scope>NUCLEOTIDE SEQUENCE [LARGE SCALE GENOMIC DNA]</scope>
    <source>
        <strain evidence="3">cv. 9930</strain>
    </source>
</reference>
<evidence type="ECO:0000256" key="1">
    <source>
        <dbReference type="PROSITE-ProRule" id="PRU00339"/>
    </source>
</evidence>
<dbReference type="EMBL" id="CM002924">
    <property type="protein sequence ID" value="KGN57457.1"/>
    <property type="molecule type" value="Genomic_DNA"/>
</dbReference>
<reference evidence="2 3" key="3">
    <citation type="journal article" date="2010" name="BMC Genomics">
        <title>Transcriptome sequencing and comparative analysis of cucumber flowers with different sex types.</title>
        <authorList>
            <person name="Guo S."/>
            <person name="Zheng Y."/>
            <person name="Joung J.G."/>
            <person name="Liu S."/>
            <person name="Zhang Z."/>
            <person name="Crasta O.R."/>
            <person name="Sobral B.W."/>
            <person name="Xu Y."/>
            <person name="Huang S."/>
            <person name="Fei Z."/>
        </authorList>
    </citation>
    <scope>NUCLEOTIDE SEQUENCE [LARGE SCALE GENOMIC DNA]</scope>
    <source>
        <strain evidence="3">cv. 9930</strain>
    </source>
</reference>
<name>A0A0A0LA19_CUCSA</name>
<evidence type="ECO:0000313" key="2">
    <source>
        <dbReference type="EMBL" id="KGN57457.1"/>
    </source>
</evidence>
<feature type="repeat" description="TPR" evidence="1">
    <location>
        <begin position="164"/>
        <end position="197"/>
    </location>
</feature>